<proteinExistence type="predicted"/>
<keyword evidence="3" id="KW-1185">Reference proteome</keyword>
<dbReference type="RefSeq" id="WP_378413370.1">
    <property type="nucleotide sequence ID" value="NZ_JBHSFO010000001.1"/>
</dbReference>
<reference evidence="3" key="1">
    <citation type="journal article" date="2019" name="Int. J. Syst. Evol. Microbiol.">
        <title>The Global Catalogue of Microorganisms (GCM) 10K type strain sequencing project: providing services to taxonomists for standard genome sequencing and annotation.</title>
        <authorList>
            <consortium name="The Broad Institute Genomics Platform"/>
            <consortium name="The Broad Institute Genome Sequencing Center for Infectious Disease"/>
            <person name="Wu L."/>
            <person name="Ma J."/>
        </authorList>
    </citation>
    <scope>NUCLEOTIDE SEQUENCE [LARGE SCALE GENOMIC DNA]</scope>
    <source>
        <strain evidence="3">CCUG 54520</strain>
    </source>
</reference>
<evidence type="ECO:0000256" key="1">
    <source>
        <dbReference type="ARBA" id="ARBA00022833"/>
    </source>
</evidence>
<dbReference type="GO" id="GO:0016787">
    <property type="term" value="F:hydrolase activity"/>
    <property type="evidence" value="ECO:0007669"/>
    <property type="project" value="UniProtKB-KW"/>
</dbReference>
<dbReference type="SUPFAM" id="SSF102588">
    <property type="entry name" value="LmbE-like"/>
    <property type="match status" value="1"/>
</dbReference>
<dbReference type="PANTHER" id="PTHR12993">
    <property type="entry name" value="N-ACETYLGLUCOSAMINYL-PHOSPHATIDYLINOSITOL DE-N-ACETYLASE-RELATED"/>
    <property type="match status" value="1"/>
</dbReference>
<accession>A0ABV9FJW9</accession>
<evidence type="ECO:0000313" key="3">
    <source>
        <dbReference type="Proteomes" id="UP001595914"/>
    </source>
</evidence>
<name>A0ABV9FJW9_9NOCA</name>
<dbReference type="InterPro" id="IPR024078">
    <property type="entry name" value="LmbE-like_dom_sf"/>
</dbReference>
<evidence type="ECO:0000313" key="2">
    <source>
        <dbReference type="EMBL" id="MFC4602313.1"/>
    </source>
</evidence>
<dbReference type="Pfam" id="PF02585">
    <property type="entry name" value="PIG-L"/>
    <property type="match status" value="1"/>
</dbReference>
<comment type="caution">
    <text evidence="2">The sequence shown here is derived from an EMBL/GenBank/DDBJ whole genome shotgun (WGS) entry which is preliminary data.</text>
</comment>
<dbReference type="EC" id="3.5.1.-" evidence="2"/>
<dbReference type="PANTHER" id="PTHR12993:SF11">
    <property type="entry name" value="N-ACETYLGLUCOSAMINYL-PHOSPHATIDYLINOSITOL DE-N-ACETYLASE"/>
    <property type="match status" value="1"/>
</dbReference>
<dbReference type="Gene3D" id="3.40.50.10320">
    <property type="entry name" value="LmbE-like"/>
    <property type="match status" value="1"/>
</dbReference>
<protein>
    <submittedName>
        <fullName evidence="2">PIG-L deacetylase family protein</fullName>
        <ecNumber evidence="2">3.5.1.-</ecNumber>
    </submittedName>
</protein>
<keyword evidence="1" id="KW-0862">Zinc</keyword>
<keyword evidence="2" id="KW-0378">Hydrolase</keyword>
<dbReference type="Proteomes" id="UP001595914">
    <property type="component" value="Unassembled WGS sequence"/>
</dbReference>
<sequence length="260" mass="27541">MSVLVCFHAHPDDEVFGTGGVMRLAADAGHRVVLVVATDGAAGQVPDGLLRPGESLARRRRDEVERSAATLGADRVVHLGYGDSGMAGEPTPAATNPFRLAALGEASSRLAAVLEEERPDVLTVYDPNGGYGHPDHIMVHNVGVRAAQQVGMDSVYESSINRDHMRAIMEMAAQHNPDLADMELPDLDSIGLPADAFTTTVDVTAAMAAKRAAMLIHETQIGDFGPMLGMDQAQLAAAFGTEWFRRHGAEPGLTESALPL</sequence>
<organism evidence="2 3">
    <name type="scientific">Rhodococcus kronopolitis</name>
    <dbReference type="NCBI Taxonomy" id="1460226"/>
    <lineage>
        <taxon>Bacteria</taxon>
        <taxon>Bacillati</taxon>
        <taxon>Actinomycetota</taxon>
        <taxon>Actinomycetes</taxon>
        <taxon>Mycobacteriales</taxon>
        <taxon>Nocardiaceae</taxon>
        <taxon>Rhodococcus</taxon>
    </lineage>
</organism>
<dbReference type="EMBL" id="JBHSFO010000001">
    <property type="protein sequence ID" value="MFC4602313.1"/>
    <property type="molecule type" value="Genomic_DNA"/>
</dbReference>
<dbReference type="InterPro" id="IPR003737">
    <property type="entry name" value="GlcNAc_PI_deacetylase-related"/>
</dbReference>
<gene>
    <name evidence="2" type="ORF">ACFO6S_01250</name>
</gene>